<dbReference type="InterPro" id="IPR001932">
    <property type="entry name" value="PPM-type_phosphatase-like_dom"/>
</dbReference>
<dbReference type="InterPro" id="IPR003018">
    <property type="entry name" value="GAF"/>
</dbReference>
<proteinExistence type="predicted"/>
<feature type="domain" description="PPM-type phosphatase" evidence="4">
    <location>
        <begin position="208"/>
        <end position="441"/>
    </location>
</feature>
<dbReference type="Gene3D" id="3.30.565.10">
    <property type="entry name" value="Histidine kinase-like ATPase, C-terminal domain"/>
    <property type="match status" value="1"/>
</dbReference>
<evidence type="ECO:0000256" key="1">
    <source>
        <dbReference type="ARBA" id="ARBA00022801"/>
    </source>
</evidence>
<dbReference type="InterPro" id="IPR029016">
    <property type="entry name" value="GAF-like_dom_sf"/>
</dbReference>
<dbReference type="RefSeq" id="WP_119950065.1">
    <property type="nucleotide sequence ID" value="NZ_QZEZ01000003.1"/>
</dbReference>
<dbReference type="CDD" id="cd16936">
    <property type="entry name" value="HATPase_RsbW-like"/>
    <property type="match status" value="1"/>
</dbReference>
<dbReference type="Pfam" id="PF13581">
    <property type="entry name" value="HATPase_c_2"/>
    <property type="match status" value="1"/>
</dbReference>
<evidence type="ECO:0000259" key="4">
    <source>
        <dbReference type="SMART" id="SM00331"/>
    </source>
</evidence>
<reference evidence="5 6" key="1">
    <citation type="submission" date="2018-09" db="EMBL/GenBank/DDBJ databases">
        <title>YIM 75000 draft genome.</title>
        <authorList>
            <person name="Tang S."/>
            <person name="Feng Y."/>
        </authorList>
    </citation>
    <scope>NUCLEOTIDE SEQUENCE [LARGE SCALE GENOMIC DNA]</scope>
    <source>
        <strain evidence="5 6">YIM 75000</strain>
    </source>
</reference>
<dbReference type="SUPFAM" id="SSF55874">
    <property type="entry name" value="ATPase domain of HSP90 chaperone/DNA topoisomerase II/histidine kinase"/>
    <property type="match status" value="1"/>
</dbReference>
<evidence type="ECO:0000313" key="6">
    <source>
        <dbReference type="Proteomes" id="UP000265614"/>
    </source>
</evidence>
<name>A0A3A3ZKC2_9ACTN</name>
<dbReference type="InterPro" id="IPR003594">
    <property type="entry name" value="HATPase_dom"/>
</dbReference>
<protein>
    <submittedName>
        <fullName evidence="5">GAF domain-containing protein</fullName>
    </submittedName>
</protein>
<dbReference type="Pfam" id="PF13185">
    <property type="entry name" value="GAF_2"/>
    <property type="match status" value="1"/>
</dbReference>
<dbReference type="Pfam" id="PF07228">
    <property type="entry name" value="SpoIIE"/>
    <property type="match status" value="1"/>
</dbReference>
<sequence>MAARPVDVSPSCAPAARRTPEDHLRTLQEVTAALSGAVREADVLRVILEQGRAGSGASGSGVAVRDGEQVRYAHLDGYSSDVRATWSAFGMDSGSPVTHVLRTGEALFLGSPQEVLARFDVPVIRAFLEASGEQAMVRLPLVGTTGVMGVLSFGFTAPQAFSEDERAFLLALAGQCAQALERARLYERELATARTLQRSLLPGTLPEVGGARVAARCIPATAGTDVGGDWYDAVRLPDGRLGVVVGDVMGKGVRAASVMGQVRNALRGLLHADPAPAVVLERLDRLVAAMEDDEELVTLAYGVLDAGTGRFTWSGAGHPPPLLLGADGEALYLEPGEGLPLGLGGAREETVVALGPGEVVLLYSDGLVETRRRPLLDGLPLLQEHAAFLVAEGGQADGSGPWTVGPWQGRSSLDALADALVERMGGGGAADDDVTLLALGREPATELTAELLLPARASSASAARACVRERLAAWSGAAAPGAPGGGAGDLAEVAQLCVSEVVTNAVLHAASPARLRLAWDGAVLRVEVRDEGAPFRTALRVPGEEDTHGRGLVLLDALSRRWGLHEVEGGKAVWFELAAGPAG</sequence>
<dbReference type="PANTHER" id="PTHR43156:SF2">
    <property type="entry name" value="STAGE II SPORULATION PROTEIN E"/>
    <property type="match status" value="1"/>
</dbReference>
<organism evidence="5 6">
    <name type="scientific">Vallicoccus soli</name>
    <dbReference type="NCBI Taxonomy" id="2339232"/>
    <lineage>
        <taxon>Bacteria</taxon>
        <taxon>Bacillati</taxon>
        <taxon>Actinomycetota</taxon>
        <taxon>Actinomycetes</taxon>
        <taxon>Motilibacterales</taxon>
        <taxon>Vallicoccaceae</taxon>
        <taxon>Vallicoccus</taxon>
    </lineage>
</organism>
<comment type="caution">
    <text evidence="5">The sequence shown here is derived from an EMBL/GenBank/DDBJ whole genome shotgun (WGS) entry which is preliminary data.</text>
</comment>
<dbReference type="AlphaFoldDB" id="A0A3A3ZKC2"/>
<dbReference type="InterPro" id="IPR052016">
    <property type="entry name" value="Bact_Sigma-Reg"/>
</dbReference>
<dbReference type="SUPFAM" id="SSF81606">
    <property type="entry name" value="PP2C-like"/>
    <property type="match status" value="1"/>
</dbReference>
<dbReference type="EMBL" id="QZEZ01000003">
    <property type="protein sequence ID" value="RJK96334.1"/>
    <property type="molecule type" value="Genomic_DNA"/>
</dbReference>
<dbReference type="SUPFAM" id="SSF55781">
    <property type="entry name" value="GAF domain-like"/>
    <property type="match status" value="1"/>
</dbReference>
<feature type="region of interest" description="Disordered" evidence="2">
    <location>
        <begin position="1"/>
        <end position="20"/>
    </location>
</feature>
<dbReference type="GO" id="GO:0016791">
    <property type="term" value="F:phosphatase activity"/>
    <property type="evidence" value="ECO:0007669"/>
    <property type="project" value="TreeGrafter"/>
</dbReference>
<accession>A0A3A3ZKC2</accession>
<feature type="domain" description="GAF" evidence="3">
    <location>
        <begin position="23"/>
        <end position="190"/>
    </location>
</feature>
<dbReference type="InterPro" id="IPR036890">
    <property type="entry name" value="HATPase_C_sf"/>
</dbReference>
<dbReference type="OrthoDB" id="118142at2"/>
<evidence type="ECO:0000313" key="5">
    <source>
        <dbReference type="EMBL" id="RJK96334.1"/>
    </source>
</evidence>
<keyword evidence="1" id="KW-0378">Hydrolase</keyword>
<dbReference type="SMART" id="SM00065">
    <property type="entry name" value="GAF"/>
    <property type="match status" value="1"/>
</dbReference>
<dbReference type="Gene3D" id="3.30.450.40">
    <property type="match status" value="1"/>
</dbReference>
<dbReference type="InterPro" id="IPR036457">
    <property type="entry name" value="PPM-type-like_dom_sf"/>
</dbReference>
<dbReference type="Proteomes" id="UP000265614">
    <property type="component" value="Unassembled WGS sequence"/>
</dbReference>
<gene>
    <name evidence="5" type="ORF">D5H78_08820</name>
</gene>
<dbReference type="SMART" id="SM00331">
    <property type="entry name" value="PP2C_SIG"/>
    <property type="match status" value="1"/>
</dbReference>
<keyword evidence="6" id="KW-1185">Reference proteome</keyword>
<evidence type="ECO:0000256" key="2">
    <source>
        <dbReference type="SAM" id="MobiDB-lite"/>
    </source>
</evidence>
<evidence type="ECO:0000259" key="3">
    <source>
        <dbReference type="SMART" id="SM00065"/>
    </source>
</evidence>
<dbReference type="Gene3D" id="3.60.40.10">
    <property type="entry name" value="PPM-type phosphatase domain"/>
    <property type="match status" value="1"/>
</dbReference>
<dbReference type="PANTHER" id="PTHR43156">
    <property type="entry name" value="STAGE II SPORULATION PROTEIN E-RELATED"/>
    <property type="match status" value="1"/>
</dbReference>